<name>A0ABN0WVG6_9ALTE</name>
<proteinExistence type="predicted"/>
<dbReference type="EMBL" id="BAAAEI010000006">
    <property type="protein sequence ID" value="GAA0347552.1"/>
    <property type="molecule type" value="Genomic_DNA"/>
</dbReference>
<organism evidence="1 2">
    <name type="scientific">Bowmanella denitrificans</name>
    <dbReference type="NCBI Taxonomy" id="366582"/>
    <lineage>
        <taxon>Bacteria</taxon>
        <taxon>Pseudomonadati</taxon>
        <taxon>Pseudomonadota</taxon>
        <taxon>Gammaproteobacteria</taxon>
        <taxon>Alteromonadales</taxon>
        <taxon>Alteromonadaceae</taxon>
        <taxon>Bowmanella</taxon>
    </lineage>
</organism>
<accession>A0ABN0WVG6</accession>
<evidence type="ECO:0000313" key="1">
    <source>
        <dbReference type="EMBL" id="GAA0347552.1"/>
    </source>
</evidence>
<evidence type="ECO:0000313" key="2">
    <source>
        <dbReference type="Proteomes" id="UP001501757"/>
    </source>
</evidence>
<keyword evidence="2" id="KW-1185">Reference proteome</keyword>
<comment type="caution">
    <text evidence="1">The sequence shown here is derived from an EMBL/GenBank/DDBJ whole genome shotgun (WGS) entry which is preliminary data.</text>
</comment>
<sequence length="140" mass="15687">MHKVILFASMLAGSANAEWQEQQVCDYETIEIQVEKRDCHYSGTIHANVDDIIRAVPASVLQTMVAPAVCPQQTLTHKIKKVRTQEGRWEYVQFHGAIPLLSQSVYFVTEQRTQVVEGSCRTEWVWVCPAGGPPTGPDDC</sequence>
<protein>
    <submittedName>
        <fullName evidence="1">Uncharacterized protein</fullName>
    </submittedName>
</protein>
<dbReference type="Proteomes" id="UP001501757">
    <property type="component" value="Unassembled WGS sequence"/>
</dbReference>
<gene>
    <name evidence="1" type="ORF">GCM10009092_09920</name>
</gene>
<dbReference type="RefSeq" id="WP_343842477.1">
    <property type="nucleotide sequence ID" value="NZ_BAAAEI010000006.1"/>
</dbReference>
<reference evidence="1 2" key="1">
    <citation type="journal article" date="2019" name="Int. J. Syst. Evol. Microbiol.">
        <title>The Global Catalogue of Microorganisms (GCM) 10K type strain sequencing project: providing services to taxonomists for standard genome sequencing and annotation.</title>
        <authorList>
            <consortium name="The Broad Institute Genomics Platform"/>
            <consortium name="The Broad Institute Genome Sequencing Center for Infectious Disease"/>
            <person name="Wu L."/>
            <person name="Ma J."/>
        </authorList>
    </citation>
    <scope>NUCLEOTIDE SEQUENCE [LARGE SCALE GENOMIC DNA]</scope>
    <source>
        <strain evidence="1 2">JCM 13378</strain>
    </source>
</reference>